<evidence type="ECO:0000256" key="6">
    <source>
        <dbReference type="PROSITE-ProRule" id="PRU01373"/>
    </source>
</evidence>
<evidence type="ECO:0000256" key="8">
    <source>
        <dbReference type="SAM" id="SignalP"/>
    </source>
</evidence>
<keyword evidence="5 6" id="KW-0961">Cell wall biogenesis/degradation</keyword>
<evidence type="ECO:0000259" key="9">
    <source>
        <dbReference type="PROSITE" id="PS52029"/>
    </source>
</evidence>
<dbReference type="GO" id="GO:0071555">
    <property type="term" value="P:cell wall organization"/>
    <property type="evidence" value="ECO:0007669"/>
    <property type="project" value="UniProtKB-UniRule"/>
</dbReference>
<evidence type="ECO:0000256" key="1">
    <source>
        <dbReference type="ARBA" id="ARBA00004752"/>
    </source>
</evidence>
<proteinExistence type="predicted"/>
<dbReference type="GO" id="GO:0008360">
    <property type="term" value="P:regulation of cell shape"/>
    <property type="evidence" value="ECO:0007669"/>
    <property type="project" value="UniProtKB-UniRule"/>
</dbReference>
<keyword evidence="2" id="KW-0808">Transferase</keyword>
<dbReference type="KEGG" id="cyt:cce_4672"/>
<name>B1WW92_CROS5</name>
<dbReference type="PROSITE" id="PS52029">
    <property type="entry name" value="LD_TPASE"/>
    <property type="match status" value="1"/>
</dbReference>
<dbReference type="Gene3D" id="2.40.440.10">
    <property type="entry name" value="L,D-transpeptidase catalytic domain-like"/>
    <property type="match status" value="1"/>
</dbReference>
<feature type="active site" description="Nucleophile" evidence="6">
    <location>
        <position position="230"/>
    </location>
</feature>
<dbReference type="HOGENOM" id="CLU_093415_0_0_3"/>
<feature type="compositionally biased region" description="Polar residues" evidence="7">
    <location>
        <begin position="98"/>
        <end position="110"/>
    </location>
</feature>
<comment type="pathway">
    <text evidence="1 6">Cell wall biogenesis; peptidoglycan biosynthesis.</text>
</comment>
<evidence type="ECO:0000256" key="2">
    <source>
        <dbReference type="ARBA" id="ARBA00022679"/>
    </source>
</evidence>
<keyword evidence="3 6" id="KW-0133">Cell shape</keyword>
<keyword evidence="8" id="KW-0732">Signal</keyword>
<evidence type="ECO:0000313" key="11">
    <source>
        <dbReference type="Proteomes" id="UP000001203"/>
    </source>
</evidence>
<feature type="active site" description="Proton donor/acceptor" evidence="6">
    <location>
        <position position="213"/>
    </location>
</feature>
<keyword evidence="11" id="KW-1185">Reference proteome</keyword>
<dbReference type="AlphaFoldDB" id="B1WW92"/>
<dbReference type="Proteomes" id="UP000001203">
    <property type="component" value="Chromosome circular"/>
</dbReference>
<dbReference type="GO" id="GO:0016740">
    <property type="term" value="F:transferase activity"/>
    <property type="evidence" value="ECO:0007669"/>
    <property type="project" value="UniProtKB-KW"/>
</dbReference>
<feature type="chain" id="PRO_5002770479" description="L,D-TPase catalytic domain-containing protein" evidence="8">
    <location>
        <begin position="24"/>
        <end position="260"/>
    </location>
</feature>
<keyword evidence="4 6" id="KW-0573">Peptidoglycan synthesis</keyword>
<dbReference type="EMBL" id="CP000806">
    <property type="protein sequence ID" value="ACB54020.1"/>
    <property type="molecule type" value="Genomic_DNA"/>
</dbReference>
<dbReference type="UniPathway" id="UPA00219"/>
<evidence type="ECO:0000256" key="3">
    <source>
        <dbReference type="ARBA" id="ARBA00022960"/>
    </source>
</evidence>
<feature type="signal peptide" evidence="8">
    <location>
        <begin position="1"/>
        <end position="23"/>
    </location>
</feature>
<dbReference type="GO" id="GO:0009252">
    <property type="term" value="P:peptidoglycan biosynthetic process"/>
    <property type="evidence" value="ECO:0007669"/>
    <property type="project" value="UniProtKB-UniPathway"/>
</dbReference>
<evidence type="ECO:0000256" key="7">
    <source>
        <dbReference type="SAM" id="MobiDB-lite"/>
    </source>
</evidence>
<dbReference type="CDD" id="cd16913">
    <property type="entry name" value="YkuD_like"/>
    <property type="match status" value="1"/>
</dbReference>
<dbReference type="InterPro" id="IPR038063">
    <property type="entry name" value="Transpep_catalytic_dom"/>
</dbReference>
<evidence type="ECO:0000313" key="10">
    <source>
        <dbReference type="EMBL" id="ACB54020.1"/>
    </source>
</evidence>
<feature type="domain" description="L,D-TPase catalytic" evidence="9">
    <location>
        <begin position="127"/>
        <end position="260"/>
    </location>
</feature>
<organism evidence="10 11">
    <name type="scientific">Crocosphaera subtropica (strain ATCC 51142 / BH68)</name>
    <name type="common">Cyanothece sp. (strain ATCC 51142)</name>
    <dbReference type="NCBI Taxonomy" id="43989"/>
    <lineage>
        <taxon>Bacteria</taxon>
        <taxon>Bacillati</taxon>
        <taxon>Cyanobacteriota</taxon>
        <taxon>Cyanophyceae</taxon>
        <taxon>Oscillatoriophycideae</taxon>
        <taxon>Chroococcales</taxon>
        <taxon>Aphanothecaceae</taxon>
        <taxon>Crocosphaera</taxon>
        <taxon>Crocosphaera subtropica</taxon>
    </lineage>
</organism>
<sequence length="260" mass="29105">MMKVKLTLALLSCLVMFAYVSHGQQKQDQPFEALETDNNIVLSQQTPFPQEQGRELPHTLNSENTLEPPVPFKPSPDESLQETYPQTTQTSEREAYISSPQNNSYSQPDDNIPMSQGNYMTLTPTQTKNTVGNPIYELRLYANGQLIGTYQTVTGRANSQNRNRHQSGTEAPLPDGQYQVASAEVAGTHPEVGGRFLPIEPLFPTQRYALGIHYDPSYQKNNGEDGTEGCIALTNKPDLDQVLQYVYTYQPQYLDVKLQG</sequence>
<protein>
    <recommendedName>
        <fullName evidence="9">L,D-TPase catalytic domain-containing protein</fullName>
    </recommendedName>
</protein>
<dbReference type="eggNOG" id="COG1376">
    <property type="taxonomic scope" value="Bacteria"/>
</dbReference>
<feature type="compositionally biased region" description="Polar residues" evidence="7">
    <location>
        <begin position="81"/>
        <end position="90"/>
    </location>
</feature>
<reference evidence="10 11" key="1">
    <citation type="journal article" date="2008" name="Proc. Natl. Acad. Sci. U.S.A.">
        <title>The genome of Cyanothece 51142, a unicellular diazotrophic cyanobacterium important in the marine nitrogen cycle.</title>
        <authorList>
            <person name="Welsh E.A."/>
            <person name="Liberton M."/>
            <person name="Stoeckel J."/>
            <person name="Loh T."/>
            <person name="Elvitigala T."/>
            <person name="Wang C."/>
            <person name="Wollam A."/>
            <person name="Fulton R.S."/>
            <person name="Clifton S.W."/>
            <person name="Jacobs J.M."/>
            <person name="Aurora R."/>
            <person name="Ghosh B.K."/>
            <person name="Sherman L.A."/>
            <person name="Smith R.D."/>
            <person name="Wilson R.K."/>
            <person name="Pakrasi H.B."/>
        </authorList>
    </citation>
    <scope>NUCLEOTIDE SEQUENCE [LARGE SCALE GENOMIC DNA]</scope>
    <source>
        <strain evidence="11">ATCC 51142 / BH68</strain>
    </source>
</reference>
<gene>
    <name evidence="10" type="ordered locus">cce_4672</name>
</gene>
<dbReference type="Pfam" id="PF03734">
    <property type="entry name" value="YkuD"/>
    <property type="match status" value="1"/>
</dbReference>
<evidence type="ECO:0000256" key="5">
    <source>
        <dbReference type="ARBA" id="ARBA00023316"/>
    </source>
</evidence>
<dbReference type="InterPro" id="IPR005490">
    <property type="entry name" value="LD_TPept_cat_dom"/>
</dbReference>
<dbReference type="STRING" id="43989.cce_4672"/>
<evidence type="ECO:0000256" key="4">
    <source>
        <dbReference type="ARBA" id="ARBA00022984"/>
    </source>
</evidence>
<accession>B1WW92</accession>
<feature type="region of interest" description="Disordered" evidence="7">
    <location>
        <begin position="48"/>
        <end position="110"/>
    </location>
</feature>